<dbReference type="InterPro" id="IPR041527">
    <property type="entry name" value="YhcG_N"/>
</dbReference>
<dbReference type="Proteomes" id="UP001204439">
    <property type="component" value="Unassembled WGS sequence"/>
</dbReference>
<reference evidence="3 4" key="1">
    <citation type="submission" date="2023-11" db="EMBL/GenBank/DDBJ databases">
        <title>First isolation, identification, and characterization of non-pathogenic Epilithonimonas ginsengisoli isolated from diseased farmed rainbow trout (Oncorhynchus mykiss) in Chile.</title>
        <authorList>
            <person name="Miranda C.D."/>
            <person name="Irgang R."/>
            <person name="Concha C."/>
            <person name="Rojas R."/>
            <person name="Avendano R."/>
        </authorList>
    </citation>
    <scope>NUCLEOTIDE SEQUENCE [LARGE SCALE GENOMIC DNA]</scope>
    <source>
        <strain evidence="3 4">FP99</strain>
    </source>
</reference>
<organism evidence="3 4">
    <name type="scientific">Epilithonimonas ginsengisoli</name>
    <dbReference type="NCBI Taxonomy" id="1245592"/>
    <lineage>
        <taxon>Bacteria</taxon>
        <taxon>Pseudomonadati</taxon>
        <taxon>Bacteroidota</taxon>
        <taxon>Flavobacteriia</taxon>
        <taxon>Flavobacteriales</taxon>
        <taxon>Weeksellaceae</taxon>
        <taxon>Chryseobacterium group</taxon>
        <taxon>Epilithonimonas</taxon>
    </lineage>
</organism>
<evidence type="ECO:0000313" key="4">
    <source>
        <dbReference type="Proteomes" id="UP001204439"/>
    </source>
</evidence>
<dbReference type="InterPro" id="IPR009362">
    <property type="entry name" value="YhcG_C"/>
</dbReference>
<accession>A0ABU4JIU0</accession>
<name>A0ABU4JIU0_9FLAO</name>
<comment type="caution">
    <text evidence="3">The sequence shown here is derived from an EMBL/GenBank/DDBJ whole genome shotgun (WGS) entry which is preliminary data.</text>
</comment>
<evidence type="ECO:0000259" key="2">
    <source>
        <dbReference type="Pfam" id="PF17761"/>
    </source>
</evidence>
<dbReference type="Pfam" id="PF06250">
    <property type="entry name" value="YhcG_C"/>
    <property type="match status" value="1"/>
</dbReference>
<dbReference type="PANTHER" id="PTHR30547">
    <property type="entry name" value="UNCHARACTERIZED PROTEIN YHCG-RELATED"/>
    <property type="match status" value="1"/>
</dbReference>
<dbReference type="InterPro" id="IPR053148">
    <property type="entry name" value="PD-DEXK-like_domain"/>
</dbReference>
<protein>
    <submittedName>
        <fullName evidence="3">PDDEXK nuclease domain-containing protein</fullName>
    </submittedName>
</protein>
<dbReference type="Pfam" id="PF17761">
    <property type="entry name" value="DUF1016_N"/>
    <property type="match status" value="1"/>
</dbReference>
<sequence>MELNIYKNLFSDIKQRILSSQLKAALSVNAEMIFLYWQIGNSIAQKQNEQGWSSGVIPQLAKDLKIEFPNSKGYSERNLGRMLAFYREYPDESILPQAVAKLPWGHNILLIEKIKDQQKRFWYAEKCIENNWSRDVLDLQIKNSLIDRQGRSINNFESTLPKPLSDLANQTLKDPYIFDFLTLDQDFREKDVEKQLTHHITKFLLELGKGFSFLGNQYHLEVTNKDYYLDLLFYHIKLKCYIVIELKNTKFKPEYTGKLNFYLSAVDSLIKDESENPTIGILLCKDKNNIEAEFALRDINKPIGISEIQFVEKLPDNLKSSLPTIEEIENELKNFGNKQNEQQ</sequence>
<proteinExistence type="predicted"/>
<evidence type="ECO:0000259" key="1">
    <source>
        <dbReference type="Pfam" id="PF06250"/>
    </source>
</evidence>
<dbReference type="RefSeq" id="WP_063968097.1">
    <property type="nucleotide sequence ID" value="NZ_JAMXLT020000020.1"/>
</dbReference>
<evidence type="ECO:0000313" key="3">
    <source>
        <dbReference type="EMBL" id="MDW8549581.1"/>
    </source>
</evidence>
<dbReference type="EMBL" id="JAMXLT020000020">
    <property type="protein sequence ID" value="MDW8549581.1"/>
    <property type="molecule type" value="Genomic_DNA"/>
</dbReference>
<dbReference type="Gene3D" id="3.40.1350.10">
    <property type="match status" value="1"/>
</dbReference>
<dbReference type="InterPro" id="IPR011856">
    <property type="entry name" value="tRNA_endonuc-like_dom_sf"/>
</dbReference>
<feature type="domain" description="YhcG N-terminal" evidence="2">
    <location>
        <begin position="12"/>
        <end position="148"/>
    </location>
</feature>
<feature type="domain" description="YhcG PDDEXK nuclease" evidence="1">
    <location>
        <begin position="170"/>
        <end position="323"/>
    </location>
</feature>
<dbReference type="PANTHER" id="PTHR30547:SF0">
    <property type="entry name" value="BLR8175 PROTEIN"/>
    <property type="match status" value="1"/>
</dbReference>
<keyword evidence="4" id="KW-1185">Reference proteome</keyword>
<gene>
    <name evidence="3" type="ORF">NG800_011720</name>
</gene>